<accession>A0A2V3IVU4</accession>
<evidence type="ECO:0008006" key="4">
    <source>
        <dbReference type="Google" id="ProtNLM"/>
    </source>
</evidence>
<keyword evidence="3" id="KW-1185">Reference proteome</keyword>
<gene>
    <name evidence="2" type="ORF">BWQ96_03994</name>
</gene>
<dbReference type="EMBL" id="NBIV01000042">
    <property type="protein sequence ID" value="PXF46209.1"/>
    <property type="molecule type" value="Genomic_DNA"/>
</dbReference>
<feature type="signal peptide" evidence="1">
    <location>
        <begin position="1"/>
        <end position="16"/>
    </location>
</feature>
<dbReference type="Gene3D" id="2.70.50.70">
    <property type="match status" value="1"/>
</dbReference>
<sequence length="374" mass="42503">MMKAVLFATLVAAAYSHSFLTVPEPISKVETCRIGGNPGWESYCGGPCPDYNFRYDMRAENPAATWERGSRVTVHYSKNNHVGGFMRLTLVPLDEMMRTEAHEALAFHYSCWSSELYYCDNKEQHRDCGYDRDNLAYKTTITVPTIYPDGVYVLGWSWYGGGEGHGDYGDYYDCSYVRIQGGPLTDTYHAMFVPGPRYPDGCQAAVDRLGMCPTEPCPQDFWGSKKTPAAFHGGTPVLHRQWMEDARWRAGNQVQVAEPTDFGVTSFSLYDTGSERKLEVNLDDWVNLSGIEGITIVPEYFGAVEHVEWVVNGELESDRREWPFAIGGQQPHHHGHNFYAWPYPVFDKRVFVTAIAHSGGRRQYYSKELYFHRG</sequence>
<evidence type="ECO:0000256" key="1">
    <source>
        <dbReference type="SAM" id="SignalP"/>
    </source>
</evidence>
<reference evidence="2 3" key="1">
    <citation type="journal article" date="2018" name="Mol. Biol. Evol.">
        <title>Analysis of the draft genome of the red seaweed Gracilariopsis chorda provides insights into genome size evolution in Rhodophyta.</title>
        <authorList>
            <person name="Lee J."/>
            <person name="Yang E.C."/>
            <person name="Graf L."/>
            <person name="Yang J.H."/>
            <person name="Qiu H."/>
            <person name="Zel Zion U."/>
            <person name="Chan C.X."/>
            <person name="Stephens T.G."/>
            <person name="Weber A.P.M."/>
            <person name="Boo G.H."/>
            <person name="Boo S.M."/>
            <person name="Kim K.M."/>
            <person name="Shin Y."/>
            <person name="Jung M."/>
            <person name="Lee S.J."/>
            <person name="Yim H.S."/>
            <person name="Lee J.H."/>
            <person name="Bhattacharya D."/>
            <person name="Yoon H.S."/>
        </authorList>
    </citation>
    <scope>NUCLEOTIDE SEQUENCE [LARGE SCALE GENOMIC DNA]</scope>
    <source>
        <strain evidence="2 3">SKKU-2015</strain>
        <tissue evidence="2">Whole body</tissue>
    </source>
</reference>
<proteinExistence type="predicted"/>
<keyword evidence="1" id="KW-0732">Signal</keyword>
<dbReference type="AlphaFoldDB" id="A0A2V3IVU4"/>
<feature type="chain" id="PRO_5015934036" description="Chitin-binding type-4 domain-containing protein" evidence="1">
    <location>
        <begin position="17"/>
        <end position="374"/>
    </location>
</feature>
<protein>
    <recommendedName>
        <fullName evidence="4">Chitin-binding type-4 domain-containing protein</fullName>
    </recommendedName>
</protein>
<comment type="caution">
    <text evidence="2">The sequence shown here is derived from an EMBL/GenBank/DDBJ whole genome shotgun (WGS) entry which is preliminary data.</text>
</comment>
<name>A0A2V3IVU4_9FLOR</name>
<dbReference type="OrthoDB" id="2342176at2759"/>
<dbReference type="Proteomes" id="UP000247409">
    <property type="component" value="Unassembled WGS sequence"/>
</dbReference>
<organism evidence="2 3">
    <name type="scientific">Gracilariopsis chorda</name>
    <dbReference type="NCBI Taxonomy" id="448386"/>
    <lineage>
        <taxon>Eukaryota</taxon>
        <taxon>Rhodophyta</taxon>
        <taxon>Florideophyceae</taxon>
        <taxon>Rhodymeniophycidae</taxon>
        <taxon>Gracilariales</taxon>
        <taxon>Gracilariaceae</taxon>
        <taxon>Gracilariopsis</taxon>
    </lineage>
</organism>
<evidence type="ECO:0000313" key="3">
    <source>
        <dbReference type="Proteomes" id="UP000247409"/>
    </source>
</evidence>
<evidence type="ECO:0000313" key="2">
    <source>
        <dbReference type="EMBL" id="PXF46209.1"/>
    </source>
</evidence>